<dbReference type="InterPro" id="IPR015421">
    <property type="entry name" value="PyrdxlP-dep_Trfase_major"/>
</dbReference>
<comment type="function">
    <text evidence="8">Converts seryl-tRNA(Sec) to selenocysteinyl-tRNA(Sec) required for selenoprotein biosynthesis.</text>
</comment>
<dbReference type="PATRIC" id="fig|1348657.5.peg.2646"/>
<comment type="cofactor">
    <cofactor evidence="1 8 9">
        <name>pyridoxal 5'-phosphate</name>
        <dbReference type="ChEBI" id="CHEBI:597326"/>
    </cofactor>
</comment>
<keyword evidence="11" id="KW-1185">Reference proteome</keyword>
<evidence type="ECO:0000256" key="5">
    <source>
        <dbReference type="ARBA" id="ARBA00022917"/>
    </source>
</evidence>
<dbReference type="EC" id="2.9.1.1" evidence="8"/>
<evidence type="ECO:0000256" key="7">
    <source>
        <dbReference type="ARBA" id="ARBA00044507"/>
    </source>
</evidence>
<evidence type="ECO:0000313" key="10">
    <source>
        <dbReference type="EMBL" id="EPZ14705.1"/>
    </source>
</evidence>
<dbReference type="NCBIfam" id="TIGR00474">
    <property type="entry name" value="selA"/>
    <property type="match status" value="1"/>
</dbReference>
<keyword evidence="3 8" id="KW-0808">Transferase</keyword>
<dbReference type="SUPFAM" id="SSF53383">
    <property type="entry name" value="PLP-dependent transferases"/>
    <property type="match status" value="1"/>
</dbReference>
<feature type="modified residue" description="N6-(pyridoxal phosphate)lysine" evidence="8 9">
    <location>
        <position position="276"/>
    </location>
</feature>
<dbReference type="AlphaFoldDB" id="S9ZBS9"/>
<dbReference type="UniPathway" id="UPA00906">
    <property type="reaction ID" value="UER00896"/>
</dbReference>
<evidence type="ECO:0000256" key="8">
    <source>
        <dbReference type="HAMAP-Rule" id="MF_00423"/>
    </source>
</evidence>
<dbReference type="eggNOG" id="COG1921">
    <property type="taxonomic scope" value="Bacteria"/>
</dbReference>
<sequence length="450" mass="48166">MLQQMSDAVARYGHGEVSRAIRGVQAQLRQQLDHGRPALVADEVFSQRVEAELQARHQPTLRSVFNLTGTVLHTNLGRALLPAEAVAAMVAVATAPSTLEFDLAQGKRGERDKHVEALICELSGTEAATVVNNNAAAIFLVLNTLALGREVPTSRGELVEIGGSFRVPEIMARAGCHLVEVGTTNRTHLKDYAGAIGEHTALLMKVHTSNYRVEGFTHSVDEKALATLAHERRLPFVVDMGSGSLVDFAALGLPAEPTVAATVAQGADVITFSGDKLLGGPQCGIVAGRRELIERIRKNPLKRVLRLDKLNLAALAEVLKLYRNPATLKERLPTLRLLTRPLADIEAQARRVQPAIAAALGARFRLTVVPCHSLIGSGALPVETLPSAALEIAPLSGDDGELRSLAAALRGLPLPIIGRLSSGRLLLDCRCLESEGDFLVQWIALPEALT</sequence>
<dbReference type="InterPro" id="IPR018319">
    <property type="entry name" value="SelA-like"/>
</dbReference>
<evidence type="ECO:0000256" key="3">
    <source>
        <dbReference type="ARBA" id="ARBA00022679"/>
    </source>
</evidence>
<dbReference type="HAMAP" id="MF_00423">
    <property type="entry name" value="SelA"/>
    <property type="match status" value="1"/>
</dbReference>
<gene>
    <name evidence="8" type="primary">selA</name>
    <name evidence="10" type="ORF">M622_04445</name>
</gene>
<protein>
    <recommendedName>
        <fullName evidence="8">L-seryl-tRNA(Sec) selenium transferase</fullName>
        <ecNumber evidence="8">2.9.1.1</ecNumber>
    </recommendedName>
    <alternativeName>
        <fullName evidence="8">Selenocysteine synthase</fullName>
        <shortName evidence="8">Sec synthase</shortName>
    </alternativeName>
    <alternativeName>
        <fullName evidence="8">Selenocysteinyl-tRNA(Sec) synthase</fullName>
    </alternativeName>
</protein>
<dbReference type="Gene3D" id="3.40.640.10">
    <property type="entry name" value="Type I PLP-dependent aspartate aminotransferase-like (Major domain)"/>
    <property type="match status" value="1"/>
</dbReference>
<dbReference type="InterPro" id="IPR004534">
    <property type="entry name" value="SelA_trans"/>
</dbReference>
<dbReference type="GO" id="GO:0004125">
    <property type="term" value="F:L-seryl-tRNA(Sec) selenium transferase activity"/>
    <property type="evidence" value="ECO:0007669"/>
    <property type="project" value="UniProtKB-UniRule"/>
</dbReference>
<evidence type="ECO:0000313" key="11">
    <source>
        <dbReference type="Proteomes" id="UP000015455"/>
    </source>
</evidence>
<organism evidence="10 11">
    <name type="scientific">Thauera terpenica 58Eu</name>
    <dbReference type="NCBI Taxonomy" id="1348657"/>
    <lineage>
        <taxon>Bacteria</taxon>
        <taxon>Pseudomonadati</taxon>
        <taxon>Pseudomonadota</taxon>
        <taxon>Betaproteobacteria</taxon>
        <taxon>Rhodocyclales</taxon>
        <taxon>Zoogloeaceae</taxon>
        <taxon>Thauera</taxon>
    </lineage>
</organism>
<keyword evidence="4 8" id="KW-0663">Pyridoxal phosphate</keyword>
<keyword evidence="6 8" id="KW-0711">Selenium</keyword>
<accession>S9ZBS9</accession>
<dbReference type="InterPro" id="IPR015424">
    <property type="entry name" value="PyrdxlP-dep_Trfase"/>
</dbReference>
<dbReference type="PANTHER" id="PTHR32328">
    <property type="entry name" value="L-SERYL-TRNA(SEC) SELENIUM TRANSFERASE"/>
    <property type="match status" value="1"/>
</dbReference>
<dbReference type="Gene3D" id="3.90.1150.180">
    <property type="match status" value="1"/>
</dbReference>
<keyword evidence="5 8" id="KW-0648">Protein biosynthesis</keyword>
<evidence type="ECO:0000256" key="6">
    <source>
        <dbReference type="ARBA" id="ARBA00023266"/>
    </source>
</evidence>
<evidence type="ECO:0000256" key="2">
    <source>
        <dbReference type="ARBA" id="ARBA00022490"/>
    </source>
</evidence>
<dbReference type="GO" id="GO:0001717">
    <property type="term" value="P:conversion of seryl-tRNAsec to selenocys-tRNAsec"/>
    <property type="evidence" value="ECO:0007669"/>
    <property type="project" value="UniProtKB-UniRule"/>
</dbReference>
<evidence type="ECO:0000256" key="9">
    <source>
        <dbReference type="PIRSR" id="PIRSR618319-50"/>
    </source>
</evidence>
<comment type="subcellular location">
    <subcellularLocation>
        <location evidence="8">Cytoplasm</location>
    </subcellularLocation>
</comment>
<proteinExistence type="inferred from homology"/>
<keyword evidence="2 8" id="KW-0963">Cytoplasm</keyword>
<evidence type="ECO:0000256" key="4">
    <source>
        <dbReference type="ARBA" id="ARBA00022898"/>
    </source>
</evidence>
<dbReference type="Pfam" id="PF03841">
    <property type="entry name" value="SelA"/>
    <property type="match status" value="1"/>
</dbReference>
<evidence type="ECO:0000256" key="1">
    <source>
        <dbReference type="ARBA" id="ARBA00001933"/>
    </source>
</evidence>
<comment type="pathway">
    <text evidence="8">Aminoacyl-tRNA biosynthesis; selenocysteinyl-tRNA(Sec) biosynthesis; selenocysteinyl-tRNA(Sec) from L-seryl-tRNA(Sec) (bacterial route): step 1/1.</text>
</comment>
<comment type="similarity">
    <text evidence="7 8">Belongs to the SelA family.</text>
</comment>
<reference evidence="10 11" key="1">
    <citation type="submission" date="2013-06" db="EMBL/GenBank/DDBJ databases">
        <title>Draft genome sequence of Thauera terpenica.</title>
        <authorList>
            <person name="Liu B."/>
            <person name="Frostegard A.H."/>
            <person name="Shapleigh J.P."/>
        </authorList>
    </citation>
    <scope>NUCLEOTIDE SEQUENCE [LARGE SCALE GENOMIC DNA]</scope>
    <source>
        <strain evidence="10 11">58Eu</strain>
    </source>
</reference>
<dbReference type="PANTHER" id="PTHR32328:SF0">
    <property type="entry name" value="L-SERYL-TRNA(SEC) SELENIUM TRANSFERASE"/>
    <property type="match status" value="1"/>
</dbReference>
<comment type="caution">
    <text evidence="10">The sequence shown here is derived from an EMBL/GenBank/DDBJ whole genome shotgun (WGS) entry which is preliminary data.</text>
</comment>
<dbReference type="GO" id="GO:0001514">
    <property type="term" value="P:selenocysteine incorporation"/>
    <property type="evidence" value="ECO:0007669"/>
    <property type="project" value="UniProtKB-UniRule"/>
</dbReference>
<name>S9ZBS9_9RHOO</name>
<comment type="catalytic activity">
    <reaction evidence="8">
        <text>L-seryl-tRNA(Sec) + selenophosphate + H(+) = L-selenocysteinyl-tRNA(Sec) + phosphate</text>
        <dbReference type="Rhea" id="RHEA:22728"/>
        <dbReference type="Rhea" id="RHEA-COMP:9742"/>
        <dbReference type="Rhea" id="RHEA-COMP:9743"/>
        <dbReference type="ChEBI" id="CHEBI:15378"/>
        <dbReference type="ChEBI" id="CHEBI:16144"/>
        <dbReference type="ChEBI" id="CHEBI:43474"/>
        <dbReference type="ChEBI" id="CHEBI:78533"/>
        <dbReference type="ChEBI" id="CHEBI:78573"/>
        <dbReference type="EC" id="2.9.1.1"/>
    </reaction>
</comment>
<dbReference type="EMBL" id="ATJV01000070">
    <property type="protein sequence ID" value="EPZ14705.1"/>
    <property type="molecule type" value="Genomic_DNA"/>
</dbReference>
<dbReference type="Proteomes" id="UP000015455">
    <property type="component" value="Unassembled WGS sequence"/>
</dbReference>
<dbReference type="GO" id="GO:0005737">
    <property type="term" value="C:cytoplasm"/>
    <property type="evidence" value="ECO:0007669"/>
    <property type="project" value="UniProtKB-SubCell"/>
</dbReference>
<dbReference type="STRING" id="1348657.M622_04445"/>